<comment type="caution">
    <text evidence="10">The sequence shown here is derived from an EMBL/GenBank/DDBJ whole genome shotgun (WGS) entry which is preliminary data.</text>
</comment>
<name>A0A4V3WGD7_9BACL</name>
<keyword evidence="11" id="KW-1185">Reference proteome</keyword>
<dbReference type="SUPFAM" id="SSF161111">
    <property type="entry name" value="Cation efflux protein transmembrane domain-like"/>
    <property type="match status" value="1"/>
</dbReference>
<evidence type="ECO:0000313" key="11">
    <source>
        <dbReference type="Proteomes" id="UP000310636"/>
    </source>
</evidence>
<dbReference type="Gene3D" id="3.30.70.1350">
    <property type="entry name" value="Cation efflux protein, cytoplasmic domain"/>
    <property type="match status" value="1"/>
</dbReference>
<evidence type="ECO:0000259" key="9">
    <source>
        <dbReference type="Pfam" id="PF16916"/>
    </source>
</evidence>
<evidence type="ECO:0000256" key="3">
    <source>
        <dbReference type="ARBA" id="ARBA00022448"/>
    </source>
</evidence>
<dbReference type="NCBIfam" id="TIGR01297">
    <property type="entry name" value="CDF"/>
    <property type="match status" value="1"/>
</dbReference>
<dbReference type="SUPFAM" id="SSF160240">
    <property type="entry name" value="Cation efflux protein cytoplasmic domain-like"/>
    <property type="match status" value="1"/>
</dbReference>
<evidence type="ECO:0000256" key="1">
    <source>
        <dbReference type="ARBA" id="ARBA00004141"/>
    </source>
</evidence>
<evidence type="ECO:0000256" key="2">
    <source>
        <dbReference type="ARBA" id="ARBA00008114"/>
    </source>
</evidence>
<dbReference type="Pfam" id="PF01545">
    <property type="entry name" value="Cation_efflux"/>
    <property type="match status" value="1"/>
</dbReference>
<comment type="subcellular location">
    <subcellularLocation>
        <location evidence="1">Membrane</location>
        <topology evidence="1">Multi-pass membrane protein</topology>
    </subcellularLocation>
</comment>
<dbReference type="AlphaFoldDB" id="A0A4V3WGD7"/>
<dbReference type="PANTHER" id="PTHR43840:SF15">
    <property type="entry name" value="MITOCHONDRIAL METAL TRANSPORTER 1-RELATED"/>
    <property type="match status" value="1"/>
</dbReference>
<evidence type="ECO:0000256" key="7">
    <source>
        <dbReference type="SAM" id="Phobius"/>
    </source>
</evidence>
<dbReference type="InterPro" id="IPR027469">
    <property type="entry name" value="Cation_efflux_TMD_sf"/>
</dbReference>
<keyword evidence="3" id="KW-0813">Transport</keyword>
<dbReference type="InterPro" id="IPR050291">
    <property type="entry name" value="CDF_Transporter"/>
</dbReference>
<dbReference type="RefSeq" id="WP_136368461.1">
    <property type="nucleotide sequence ID" value="NZ_SSOB01000003.1"/>
</dbReference>
<feature type="domain" description="Cation efflux protein transmembrane" evidence="8">
    <location>
        <begin position="16"/>
        <end position="204"/>
    </location>
</feature>
<comment type="similarity">
    <text evidence="2">Belongs to the cation diffusion facilitator (CDF) transporter (TC 2.A.4) family.</text>
</comment>
<reference evidence="10 11" key="1">
    <citation type="submission" date="2019-04" db="EMBL/GenBank/DDBJ databases">
        <title>Cohnella sp. nov. isolated from preserved vegetables.</title>
        <authorList>
            <person name="Lin S.-Y."/>
            <person name="Hung M.-H."/>
            <person name="Young C.-C."/>
        </authorList>
    </citation>
    <scope>NUCLEOTIDE SEQUENCE [LARGE SCALE GENOMIC DNA]</scope>
    <source>
        <strain evidence="10 11">CC-MHH1044</strain>
    </source>
</reference>
<evidence type="ECO:0000259" key="8">
    <source>
        <dbReference type="Pfam" id="PF01545"/>
    </source>
</evidence>
<keyword evidence="6 7" id="KW-0472">Membrane</keyword>
<evidence type="ECO:0000313" key="10">
    <source>
        <dbReference type="EMBL" id="THF83833.1"/>
    </source>
</evidence>
<evidence type="ECO:0000256" key="4">
    <source>
        <dbReference type="ARBA" id="ARBA00022692"/>
    </source>
</evidence>
<gene>
    <name evidence="10" type="ORF">E6C55_03895</name>
</gene>
<dbReference type="InterPro" id="IPR058533">
    <property type="entry name" value="Cation_efflux_TM"/>
</dbReference>
<sequence>MSQRRFAGAEHGAGMSALGLLGLSILKGGAGWLTGSKALLADACHSAADTAAATTVYLKMKRVGHAPRAMQDKQKLPAEAIYGIVFSALMLVGGIEIALSSVRKMVRGVNEAPGWSAVAVIILGIVAREGLVRYRRRYESTLGMRADSARGESRSDIFASLTALVGSVGAMTGDIVNVPSLYFLDPAAGIVIGVFVMKSGYQLVHGVIRSTESDSLNEMDVQTLLEAAQRVDGVVAVEDLRARELGHYIIVDLTIRVNPRITVFEGQDIAHRVRRQLTKRFLHVADANIHVQPFDPGYPYKSNHQEEELGVFVQ</sequence>
<keyword evidence="4 7" id="KW-0812">Transmembrane</keyword>
<keyword evidence="5 7" id="KW-1133">Transmembrane helix</keyword>
<dbReference type="PANTHER" id="PTHR43840">
    <property type="entry name" value="MITOCHONDRIAL METAL TRANSPORTER 1-RELATED"/>
    <property type="match status" value="1"/>
</dbReference>
<feature type="domain" description="Cation efflux protein cytoplasmic" evidence="9">
    <location>
        <begin position="217"/>
        <end position="293"/>
    </location>
</feature>
<dbReference type="InterPro" id="IPR027470">
    <property type="entry name" value="Cation_efflux_CTD"/>
</dbReference>
<organism evidence="10 11">
    <name type="scientific">Cohnella fermenti</name>
    <dbReference type="NCBI Taxonomy" id="2565925"/>
    <lineage>
        <taxon>Bacteria</taxon>
        <taxon>Bacillati</taxon>
        <taxon>Bacillota</taxon>
        <taxon>Bacilli</taxon>
        <taxon>Bacillales</taxon>
        <taxon>Paenibacillaceae</taxon>
        <taxon>Cohnella</taxon>
    </lineage>
</organism>
<dbReference type="Pfam" id="PF16916">
    <property type="entry name" value="ZT_dimer"/>
    <property type="match status" value="1"/>
</dbReference>
<accession>A0A4V3WGD7</accession>
<dbReference type="GO" id="GO:0008324">
    <property type="term" value="F:monoatomic cation transmembrane transporter activity"/>
    <property type="evidence" value="ECO:0007669"/>
    <property type="project" value="InterPro"/>
</dbReference>
<feature type="transmembrane region" description="Helical" evidence="7">
    <location>
        <begin position="80"/>
        <end position="102"/>
    </location>
</feature>
<dbReference type="GO" id="GO:0016020">
    <property type="term" value="C:membrane"/>
    <property type="evidence" value="ECO:0007669"/>
    <property type="project" value="UniProtKB-SubCell"/>
</dbReference>
<dbReference type="OrthoDB" id="9806522at2"/>
<dbReference type="InterPro" id="IPR002524">
    <property type="entry name" value="Cation_efflux"/>
</dbReference>
<feature type="transmembrane region" description="Helical" evidence="7">
    <location>
        <begin position="114"/>
        <end position="134"/>
    </location>
</feature>
<dbReference type="EMBL" id="SSOB01000003">
    <property type="protein sequence ID" value="THF83833.1"/>
    <property type="molecule type" value="Genomic_DNA"/>
</dbReference>
<dbReference type="InterPro" id="IPR036837">
    <property type="entry name" value="Cation_efflux_CTD_sf"/>
</dbReference>
<dbReference type="Gene3D" id="1.20.1510.10">
    <property type="entry name" value="Cation efflux protein transmembrane domain"/>
    <property type="match status" value="1"/>
</dbReference>
<dbReference type="Proteomes" id="UP000310636">
    <property type="component" value="Unassembled WGS sequence"/>
</dbReference>
<evidence type="ECO:0000256" key="6">
    <source>
        <dbReference type="ARBA" id="ARBA00023136"/>
    </source>
</evidence>
<feature type="transmembrane region" description="Helical" evidence="7">
    <location>
        <begin position="12"/>
        <end position="33"/>
    </location>
</feature>
<protein>
    <submittedName>
        <fullName evidence="10">Cation transporter</fullName>
    </submittedName>
</protein>
<proteinExistence type="inferred from homology"/>
<evidence type="ECO:0000256" key="5">
    <source>
        <dbReference type="ARBA" id="ARBA00022989"/>
    </source>
</evidence>